<comment type="caution">
    <text evidence="1">The sequence shown here is derived from an EMBL/GenBank/DDBJ whole genome shotgun (WGS) entry which is preliminary data.</text>
</comment>
<dbReference type="AlphaFoldDB" id="I4EF11"/>
<reference evidence="1 2" key="1">
    <citation type="journal article" date="2012" name="ISME J.">
        <title>Nitrification expanded: discovery, physiology and genomics of a nitrite-oxidizing bacterium from the phylum Chloroflexi.</title>
        <authorList>
            <person name="Sorokin D.Y."/>
            <person name="Lucker S."/>
            <person name="Vejmelkova D."/>
            <person name="Kostrikina N.A."/>
            <person name="Kleerebezem R."/>
            <person name="Rijpstra W.I."/>
            <person name="Damste J.S."/>
            <person name="Le Paslier D."/>
            <person name="Muyzer G."/>
            <person name="Wagner M."/>
            <person name="van Loosdrecht M.C."/>
            <person name="Daims H."/>
        </authorList>
    </citation>
    <scope>NUCLEOTIDE SEQUENCE [LARGE SCALE GENOMIC DNA]</scope>
    <source>
        <strain evidence="2">none</strain>
    </source>
</reference>
<proteinExistence type="predicted"/>
<dbReference type="Proteomes" id="UP000004221">
    <property type="component" value="Unassembled WGS sequence"/>
</dbReference>
<evidence type="ECO:0000313" key="1">
    <source>
        <dbReference type="EMBL" id="CCF83273.1"/>
    </source>
</evidence>
<protein>
    <submittedName>
        <fullName evidence="1">Uncharacterized protein</fullName>
    </submittedName>
</protein>
<sequence length="57" mass="6133">MLMDGIAQNEIPPLVLTMPGENQAIEHALKMIGEGDLCLLITDDVPTAIGAIERFRG</sequence>
<organism evidence="1 2">
    <name type="scientific">Nitrolancea hollandica Lb</name>
    <dbReference type="NCBI Taxonomy" id="1129897"/>
    <lineage>
        <taxon>Bacteria</taxon>
        <taxon>Pseudomonadati</taxon>
        <taxon>Thermomicrobiota</taxon>
        <taxon>Thermomicrobia</taxon>
        <taxon>Sphaerobacterales</taxon>
        <taxon>Sphaerobacterineae</taxon>
        <taxon>Sphaerobacteraceae</taxon>
        <taxon>Nitrolancea</taxon>
    </lineage>
</organism>
<name>I4EF11_9BACT</name>
<evidence type="ECO:0000313" key="2">
    <source>
        <dbReference type="Proteomes" id="UP000004221"/>
    </source>
</evidence>
<keyword evidence="2" id="KW-1185">Reference proteome</keyword>
<dbReference type="EMBL" id="CAGS01000131">
    <property type="protein sequence ID" value="CCF83273.1"/>
    <property type="molecule type" value="Genomic_DNA"/>
</dbReference>
<accession>I4EF11</accession>
<gene>
    <name evidence="1" type="ORF">NITHO_2160004</name>
</gene>